<dbReference type="PRINTS" id="PR00080">
    <property type="entry name" value="SDRFAMILY"/>
</dbReference>
<evidence type="ECO:0008006" key="5">
    <source>
        <dbReference type="Google" id="ProtNLM"/>
    </source>
</evidence>
<evidence type="ECO:0000256" key="2">
    <source>
        <dbReference type="ARBA" id="ARBA00023002"/>
    </source>
</evidence>
<dbReference type="PANTHER" id="PTHR43639">
    <property type="entry name" value="OXIDOREDUCTASE, SHORT-CHAIN DEHYDROGENASE/REDUCTASE FAMILY (AFU_ORTHOLOGUE AFUA_5G02870)"/>
    <property type="match status" value="1"/>
</dbReference>
<dbReference type="OrthoDB" id="4380821at2"/>
<dbReference type="GO" id="GO:0016491">
    <property type="term" value="F:oxidoreductase activity"/>
    <property type="evidence" value="ECO:0007669"/>
    <property type="project" value="UniProtKB-KW"/>
</dbReference>
<dbReference type="Pfam" id="PF13561">
    <property type="entry name" value="adh_short_C2"/>
    <property type="match status" value="1"/>
</dbReference>
<reference evidence="3 4" key="1">
    <citation type="submission" date="2013-07" db="EMBL/GenBank/DDBJ databases">
        <authorList>
            <consortium name="DOE Joint Genome Institute"/>
            <person name="Eisen J."/>
            <person name="Huntemann M."/>
            <person name="Han J."/>
            <person name="Chen A."/>
            <person name="Kyrpides N."/>
            <person name="Mavromatis K."/>
            <person name="Markowitz V."/>
            <person name="Palaniappan K."/>
            <person name="Ivanova N."/>
            <person name="Schaumberg A."/>
            <person name="Pati A."/>
            <person name="Liolios K."/>
            <person name="Nordberg H.P."/>
            <person name="Cantor M.N."/>
            <person name="Hua S.X."/>
            <person name="Woyke T."/>
        </authorList>
    </citation>
    <scope>NUCLEOTIDE SEQUENCE [LARGE SCALE GENOMIC DNA]</scope>
    <source>
        <strain evidence="3 4">DSM 44712</strain>
    </source>
</reference>
<dbReference type="EMBL" id="JFBT01000001">
    <property type="protein sequence ID" value="EXG82387.1"/>
    <property type="molecule type" value="Genomic_DNA"/>
</dbReference>
<sequence>MDFENLVALVTGSTTNGAGRATARLLAERGASVIVSGRDSERGSTVVREIEAAGGTARFVRADLADSASVQGLAEAAGPVDVLVNNAGIFPAAHTLEQETEPFDLLFAVNVRAPYFLTKALLPTMIERGGGSVVNISTHAVRQAEPGLGVYSGTKAAMESFTRTWAKEFAASGVRFNTVAPGTFLSDGVVNASGRETVEAIGTKNSVLGRAAQPHEIAEAVAFLASPRASYITGATLAVDGGRTIL</sequence>
<dbReference type="PANTHER" id="PTHR43639:SF1">
    <property type="entry name" value="SHORT-CHAIN DEHYDROGENASE_REDUCTASE FAMILY PROTEIN"/>
    <property type="match status" value="1"/>
</dbReference>
<proteinExistence type="inferred from homology"/>
<name>A0A010ZYV1_9ACTN</name>
<dbReference type="Gene3D" id="3.40.50.720">
    <property type="entry name" value="NAD(P)-binding Rossmann-like Domain"/>
    <property type="match status" value="1"/>
</dbReference>
<dbReference type="CDD" id="cd05233">
    <property type="entry name" value="SDR_c"/>
    <property type="match status" value="1"/>
</dbReference>
<keyword evidence="4" id="KW-1185">Reference proteome</keyword>
<protein>
    <recommendedName>
        <fullName evidence="5">Short-chain alcohol dehydrogenase</fullName>
    </recommendedName>
</protein>
<evidence type="ECO:0000313" key="3">
    <source>
        <dbReference type="EMBL" id="EXG82387.1"/>
    </source>
</evidence>
<dbReference type="AlphaFoldDB" id="A0A010ZYV1"/>
<evidence type="ECO:0000256" key="1">
    <source>
        <dbReference type="ARBA" id="ARBA00006484"/>
    </source>
</evidence>
<dbReference type="FunFam" id="3.40.50.720:FF:000084">
    <property type="entry name" value="Short-chain dehydrogenase reductase"/>
    <property type="match status" value="1"/>
</dbReference>
<comment type="caution">
    <text evidence="3">The sequence shown here is derived from an EMBL/GenBank/DDBJ whole genome shotgun (WGS) entry which is preliminary data.</text>
</comment>
<dbReference type="PATRIC" id="fig|927661.3.peg.3523"/>
<organism evidence="3 4">
    <name type="scientific">Cryptosporangium arvum DSM 44712</name>
    <dbReference type="NCBI Taxonomy" id="927661"/>
    <lineage>
        <taxon>Bacteria</taxon>
        <taxon>Bacillati</taxon>
        <taxon>Actinomycetota</taxon>
        <taxon>Actinomycetes</taxon>
        <taxon>Cryptosporangiales</taxon>
        <taxon>Cryptosporangiaceae</taxon>
        <taxon>Cryptosporangium</taxon>
    </lineage>
</organism>
<keyword evidence="2" id="KW-0560">Oxidoreductase</keyword>
<dbReference type="Proteomes" id="UP000021053">
    <property type="component" value="Unassembled WGS sequence"/>
</dbReference>
<dbReference type="SUPFAM" id="SSF51735">
    <property type="entry name" value="NAD(P)-binding Rossmann-fold domains"/>
    <property type="match status" value="1"/>
</dbReference>
<dbReference type="PRINTS" id="PR00081">
    <property type="entry name" value="GDHRDH"/>
</dbReference>
<accession>A0A010ZYV1</accession>
<evidence type="ECO:0000313" key="4">
    <source>
        <dbReference type="Proteomes" id="UP000021053"/>
    </source>
</evidence>
<dbReference type="HOGENOM" id="CLU_010194_1_2_11"/>
<dbReference type="InterPro" id="IPR002347">
    <property type="entry name" value="SDR_fam"/>
</dbReference>
<gene>
    <name evidence="3" type="ORF">CryarDRAFT_3565</name>
</gene>
<comment type="similarity">
    <text evidence="1">Belongs to the short-chain dehydrogenases/reductases (SDR) family.</text>
</comment>
<dbReference type="InterPro" id="IPR036291">
    <property type="entry name" value="NAD(P)-bd_dom_sf"/>
</dbReference>
<dbReference type="RefSeq" id="WP_035852149.1">
    <property type="nucleotide sequence ID" value="NZ_KK073874.1"/>
</dbReference>